<protein>
    <submittedName>
        <fullName evidence="1">Uncharacterized protein</fullName>
    </submittedName>
</protein>
<dbReference type="EMBL" id="AVBG01000007">
    <property type="protein sequence ID" value="KGP91262.1"/>
    <property type="molecule type" value="Genomic_DNA"/>
</dbReference>
<gene>
    <name evidence="1" type="ORF">N780_08625</name>
</gene>
<dbReference type="RefSeq" id="WP_036783665.1">
    <property type="nucleotide sequence ID" value="NZ_AVBG01000007.1"/>
</dbReference>
<proteinExistence type="predicted"/>
<evidence type="ECO:0000313" key="2">
    <source>
        <dbReference type="Proteomes" id="UP000030153"/>
    </source>
</evidence>
<dbReference type="AlphaFoldDB" id="A0A0A2USH4"/>
<evidence type="ECO:0000313" key="1">
    <source>
        <dbReference type="EMBL" id="KGP91262.1"/>
    </source>
</evidence>
<sequence length="88" mass="10592">MERSQAYYRHQRNRVIQRKLNIVKNVWGAVDGNEDHPWAKEPGRLDKARMNCSCKMCKYEKHYDVPKASLKSKWDVMGQEIEEYFKED</sequence>
<comment type="caution">
    <text evidence="1">The sequence shown here is derived from an EMBL/GenBank/DDBJ whole genome shotgun (WGS) entry which is preliminary data.</text>
</comment>
<organism evidence="1 2">
    <name type="scientific">Pontibacillus chungwhensis BH030062</name>
    <dbReference type="NCBI Taxonomy" id="1385513"/>
    <lineage>
        <taxon>Bacteria</taxon>
        <taxon>Bacillati</taxon>
        <taxon>Bacillota</taxon>
        <taxon>Bacilli</taxon>
        <taxon>Bacillales</taxon>
        <taxon>Bacillaceae</taxon>
        <taxon>Pontibacillus</taxon>
    </lineage>
</organism>
<dbReference type="Proteomes" id="UP000030153">
    <property type="component" value="Unassembled WGS sequence"/>
</dbReference>
<dbReference type="eggNOG" id="ENOG50348NE">
    <property type="taxonomic scope" value="Bacteria"/>
</dbReference>
<dbReference type="OrthoDB" id="2003637at2"/>
<keyword evidence="2" id="KW-1185">Reference proteome</keyword>
<accession>A0A0A2USH4</accession>
<reference evidence="1 2" key="1">
    <citation type="submission" date="2013-08" db="EMBL/GenBank/DDBJ databases">
        <title>Genome of Pontibacillus chungwhensis.</title>
        <authorList>
            <person name="Wang Q."/>
            <person name="Wang G."/>
        </authorList>
    </citation>
    <scope>NUCLEOTIDE SEQUENCE [LARGE SCALE GENOMIC DNA]</scope>
    <source>
        <strain evidence="1 2">BH030062</strain>
    </source>
</reference>
<name>A0A0A2USH4_9BACI</name>